<gene>
    <name evidence="2" type="ORF">ACFFJG_19525</name>
</gene>
<dbReference type="Pfam" id="PF18029">
    <property type="entry name" value="Glyoxalase_6"/>
    <property type="match status" value="1"/>
</dbReference>
<dbReference type="RefSeq" id="WP_378520467.1">
    <property type="nucleotide sequence ID" value="NZ_CBCSDI010000034.1"/>
</dbReference>
<keyword evidence="3" id="KW-1185">Reference proteome</keyword>
<dbReference type="EMBL" id="JBHLXH010000003">
    <property type="protein sequence ID" value="MFC0224688.1"/>
    <property type="molecule type" value="Genomic_DNA"/>
</dbReference>
<evidence type="ECO:0000313" key="3">
    <source>
        <dbReference type="Proteomes" id="UP001589698"/>
    </source>
</evidence>
<dbReference type="SUPFAM" id="SSF54593">
    <property type="entry name" value="Glyoxalase/Bleomycin resistance protein/Dihydroxybiphenyl dioxygenase"/>
    <property type="match status" value="1"/>
</dbReference>
<dbReference type="InterPro" id="IPR041581">
    <property type="entry name" value="Glyoxalase_6"/>
</dbReference>
<protein>
    <submittedName>
        <fullName evidence="2">VOC family protein</fullName>
    </submittedName>
</protein>
<evidence type="ECO:0000313" key="2">
    <source>
        <dbReference type="EMBL" id="MFC0224688.1"/>
    </source>
</evidence>
<comment type="caution">
    <text evidence="2">The sequence shown here is derived from an EMBL/GenBank/DDBJ whole genome shotgun (WGS) entry which is preliminary data.</text>
</comment>
<accession>A0ABV6E6S1</accession>
<dbReference type="PROSITE" id="PS51819">
    <property type="entry name" value="VOC"/>
    <property type="match status" value="1"/>
</dbReference>
<organism evidence="2 3">
    <name type="scientific">Nocardioides zeicaulis</name>
    <dbReference type="NCBI Taxonomy" id="1776857"/>
    <lineage>
        <taxon>Bacteria</taxon>
        <taxon>Bacillati</taxon>
        <taxon>Actinomycetota</taxon>
        <taxon>Actinomycetes</taxon>
        <taxon>Propionibacteriales</taxon>
        <taxon>Nocardioidaceae</taxon>
        <taxon>Nocardioides</taxon>
    </lineage>
</organism>
<reference evidence="2 3" key="1">
    <citation type="submission" date="2024-09" db="EMBL/GenBank/DDBJ databases">
        <authorList>
            <person name="Sun Q."/>
            <person name="Mori K."/>
        </authorList>
    </citation>
    <scope>NUCLEOTIDE SEQUENCE [LARGE SCALE GENOMIC DNA]</scope>
    <source>
        <strain evidence="2 3">CCM 8654</strain>
    </source>
</reference>
<evidence type="ECO:0000259" key="1">
    <source>
        <dbReference type="PROSITE" id="PS51819"/>
    </source>
</evidence>
<dbReference type="InterPro" id="IPR029068">
    <property type="entry name" value="Glyas_Bleomycin-R_OHBP_Dase"/>
</dbReference>
<sequence>MSDVPQLLHTVLDAVDVRGEAEFWRRLLDLAYREGDEVPADGPDDADWLVLVRHDGSRLLAVQEVERLEPSRWPEPGEPAVSHLDTTVTTREALDAAHERVLDLGGELRLDRTDDPDEPLRAYASPAGHVFCVFVA</sequence>
<feature type="domain" description="VOC" evidence="1">
    <location>
        <begin position="6"/>
        <end position="136"/>
    </location>
</feature>
<dbReference type="PANTHER" id="PTHR35908">
    <property type="entry name" value="HYPOTHETICAL FUSION PROTEIN"/>
    <property type="match status" value="1"/>
</dbReference>
<dbReference type="InterPro" id="IPR037523">
    <property type="entry name" value="VOC_core"/>
</dbReference>
<dbReference type="Gene3D" id="3.10.180.10">
    <property type="entry name" value="2,3-Dihydroxybiphenyl 1,2-Dioxygenase, domain 1"/>
    <property type="match status" value="1"/>
</dbReference>
<dbReference type="PANTHER" id="PTHR35908:SF1">
    <property type="entry name" value="CONSERVED PROTEIN"/>
    <property type="match status" value="1"/>
</dbReference>
<dbReference type="Proteomes" id="UP001589698">
    <property type="component" value="Unassembled WGS sequence"/>
</dbReference>
<name>A0ABV6E6S1_9ACTN</name>
<proteinExistence type="predicted"/>